<accession>A0A1G6MZ49</accession>
<dbReference type="OrthoDB" id="9800864at2"/>
<dbReference type="InterPro" id="IPR016142">
    <property type="entry name" value="Citrate_synth-like_lrg_a-sub"/>
</dbReference>
<evidence type="ECO:0000256" key="3">
    <source>
        <dbReference type="ARBA" id="ARBA00012972"/>
    </source>
</evidence>
<keyword evidence="4" id="KW-0808">Transferase</keyword>
<dbReference type="GO" id="GO:0036440">
    <property type="term" value="F:citrate synthase activity"/>
    <property type="evidence" value="ECO:0007669"/>
    <property type="project" value="UniProtKB-EC"/>
</dbReference>
<dbReference type="Gene3D" id="1.10.230.10">
    <property type="entry name" value="Cytochrome P450-Terp, domain 2"/>
    <property type="match status" value="1"/>
</dbReference>
<dbReference type="Pfam" id="PF00285">
    <property type="entry name" value="Citrate_synt"/>
    <property type="match status" value="1"/>
</dbReference>
<dbReference type="RefSeq" id="WP_093730757.1">
    <property type="nucleotide sequence ID" value="NZ_FMYW01000011.1"/>
</dbReference>
<dbReference type="Gene3D" id="1.10.580.10">
    <property type="entry name" value="Citrate Synthase, domain 1"/>
    <property type="match status" value="1"/>
</dbReference>
<name>A0A1G6MZ49_9FIRM</name>
<evidence type="ECO:0000256" key="1">
    <source>
        <dbReference type="ARBA" id="ARBA00005163"/>
    </source>
</evidence>
<evidence type="ECO:0000313" key="6">
    <source>
        <dbReference type="Proteomes" id="UP000198943"/>
    </source>
</evidence>
<organism evidence="5 6">
    <name type="scientific">Succiniclasticum ruminis</name>
    <dbReference type="NCBI Taxonomy" id="40841"/>
    <lineage>
        <taxon>Bacteria</taxon>
        <taxon>Bacillati</taxon>
        <taxon>Bacillota</taxon>
        <taxon>Negativicutes</taxon>
        <taxon>Acidaminococcales</taxon>
        <taxon>Acidaminococcaceae</taxon>
        <taxon>Succiniclasticum</taxon>
    </lineage>
</organism>
<reference evidence="6" key="1">
    <citation type="submission" date="2016-10" db="EMBL/GenBank/DDBJ databases">
        <authorList>
            <person name="Varghese N."/>
            <person name="Submissions S."/>
        </authorList>
    </citation>
    <scope>NUCLEOTIDE SEQUENCE [LARGE SCALE GENOMIC DNA]</scope>
    <source>
        <strain evidence="6">DSM 11005</strain>
    </source>
</reference>
<dbReference type="Proteomes" id="UP000198943">
    <property type="component" value="Unassembled WGS sequence"/>
</dbReference>
<dbReference type="InterPro" id="IPR036969">
    <property type="entry name" value="Citrate_synthase_sf"/>
</dbReference>
<dbReference type="EC" id="2.3.3.16" evidence="3"/>
<dbReference type="PANTHER" id="PTHR11739">
    <property type="entry name" value="CITRATE SYNTHASE"/>
    <property type="match status" value="1"/>
</dbReference>
<dbReference type="PRINTS" id="PR00143">
    <property type="entry name" value="CITRTSNTHASE"/>
</dbReference>
<dbReference type="EMBL" id="FMYW01000011">
    <property type="protein sequence ID" value="SDC60477.1"/>
    <property type="molecule type" value="Genomic_DNA"/>
</dbReference>
<evidence type="ECO:0000256" key="4">
    <source>
        <dbReference type="ARBA" id="ARBA00022679"/>
    </source>
</evidence>
<dbReference type="InterPro" id="IPR002020">
    <property type="entry name" value="Citrate_synthase"/>
</dbReference>
<comment type="pathway">
    <text evidence="1">Carbohydrate metabolism; tricarboxylic acid cycle.</text>
</comment>
<dbReference type="PANTHER" id="PTHR11739:SF4">
    <property type="entry name" value="CITRATE SYNTHASE, PEROXISOMAL"/>
    <property type="match status" value="1"/>
</dbReference>
<gene>
    <name evidence="5" type="ORF">SAMN04487864_11136</name>
</gene>
<proteinExistence type="inferred from homology"/>
<comment type="similarity">
    <text evidence="2">Belongs to the citrate synthase family.</text>
</comment>
<dbReference type="SUPFAM" id="SSF48256">
    <property type="entry name" value="Citrate synthase"/>
    <property type="match status" value="1"/>
</dbReference>
<evidence type="ECO:0000256" key="2">
    <source>
        <dbReference type="ARBA" id="ARBA00010566"/>
    </source>
</evidence>
<dbReference type="GO" id="GO:0006099">
    <property type="term" value="P:tricarboxylic acid cycle"/>
    <property type="evidence" value="ECO:0007669"/>
    <property type="project" value="UniProtKB-UniPathway"/>
</dbReference>
<sequence>MSLIENFVQNHVDLLKRNDYIDPSLYKEYGVKSGLRNEDGKGVLAGLTNISQIISEKNVDGKKQPCDGELWYRGHRINELIEDLGDELGFEKIAYLLIMGVLPDDKELAEFKTVLGEARTLPANFTRDIIMEAPTGDIMKSMMRSILAYSYYDHNVLDNSVGNSLRQCLELISTFPQFAAYAYHSYNHYKKGGSMYIHLPDPSLSAAENLLSLLRPDRKYTPLEAKILDTALILHMEHGGGNNSSFTARVVTSAGSDTYSTMTAAMASLKGSRHGGANLRFISMMNDIREHVRDWYDRDEVAAYIQKIVNKEAFDRTGLIYGIGHAVYTISDPRKIILKDYLRQLVREKGCFDDELALLENMEVVAPGIIAKARNLPQPPDPNIDFYSGALYYMLDVPPSLFIAFFAIARIVGWSAHRLEELITSNKIIRPAYKSVMKTEA</sequence>
<keyword evidence="6" id="KW-1185">Reference proteome</keyword>
<dbReference type="GO" id="GO:0005975">
    <property type="term" value="P:carbohydrate metabolic process"/>
    <property type="evidence" value="ECO:0007669"/>
    <property type="project" value="TreeGrafter"/>
</dbReference>
<dbReference type="GO" id="GO:0005829">
    <property type="term" value="C:cytosol"/>
    <property type="evidence" value="ECO:0007669"/>
    <property type="project" value="TreeGrafter"/>
</dbReference>
<dbReference type="InterPro" id="IPR016143">
    <property type="entry name" value="Citrate_synth-like_sm_a-sub"/>
</dbReference>
<dbReference type="UniPathway" id="UPA00223"/>
<dbReference type="NCBIfam" id="NF010635">
    <property type="entry name" value="PRK14032.1"/>
    <property type="match status" value="1"/>
</dbReference>
<protein>
    <recommendedName>
        <fullName evidence="3">citrate synthase (unknown stereospecificity)</fullName>
        <ecNumber evidence="3">2.3.3.16</ecNumber>
    </recommendedName>
</protein>
<evidence type="ECO:0000313" key="5">
    <source>
        <dbReference type="EMBL" id="SDC60477.1"/>
    </source>
</evidence>
<dbReference type="AlphaFoldDB" id="A0A1G6MZ49"/>